<keyword evidence="2" id="KW-1185">Reference proteome</keyword>
<evidence type="ECO:0000313" key="1">
    <source>
        <dbReference type="EMBL" id="GKV28381.1"/>
    </source>
</evidence>
<sequence>MVKPLKLKLTCPILLMVKKMRMWMTMTVERPTNLASLWLLLSLRTVD</sequence>
<dbReference type="EMBL" id="BPVZ01000079">
    <property type="protein sequence ID" value="GKV28381.1"/>
    <property type="molecule type" value="Genomic_DNA"/>
</dbReference>
<comment type="caution">
    <text evidence="1">The sequence shown here is derived from an EMBL/GenBank/DDBJ whole genome shotgun (WGS) entry which is preliminary data.</text>
</comment>
<reference evidence="1 2" key="1">
    <citation type="journal article" date="2021" name="Commun. Biol.">
        <title>The genome of Shorea leprosula (Dipterocarpaceae) highlights the ecological relevance of drought in aseasonal tropical rainforests.</title>
        <authorList>
            <person name="Ng K.K.S."/>
            <person name="Kobayashi M.J."/>
            <person name="Fawcett J.A."/>
            <person name="Hatakeyama M."/>
            <person name="Paape T."/>
            <person name="Ng C.H."/>
            <person name="Ang C.C."/>
            <person name="Tnah L.H."/>
            <person name="Lee C.T."/>
            <person name="Nishiyama T."/>
            <person name="Sese J."/>
            <person name="O'Brien M.J."/>
            <person name="Copetti D."/>
            <person name="Mohd Noor M.I."/>
            <person name="Ong R.C."/>
            <person name="Putra M."/>
            <person name="Sireger I.Z."/>
            <person name="Indrioko S."/>
            <person name="Kosugi Y."/>
            <person name="Izuno A."/>
            <person name="Isagi Y."/>
            <person name="Lee S.L."/>
            <person name="Shimizu K.K."/>
        </authorList>
    </citation>
    <scope>NUCLEOTIDE SEQUENCE [LARGE SCALE GENOMIC DNA]</scope>
    <source>
        <strain evidence="1">214</strain>
    </source>
</reference>
<dbReference type="AlphaFoldDB" id="A0AAV5KUX5"/>
<proteinExistence type="predicted"/>
<name>A0AAV5KUX5_9ROSI</name>
<protein>
    <submittedName>
        <fullName evidence="1">Uncharacterized protein</fullName>
    </submittedName>
</protein>
<organism evidence="1 2">
    <name type="scientific">Rubroshorea leprosula</name>
    <dbReference type="NCBI Taxonomy" id="152421"/>
    <lineage>
        <taxon>Eukaryota</taxon>
        <taxon>Viridiplantae</taxon>
        <taxon>Streptophyta</taxon>
        <taxon>Embryophyta</taxon>
        <taxon>Tracheophyta</taxon>
        <taxon>Spermatophyta</taxon>
        <taxon>Magnoliopsida</taxon>
        <taxon>eudicotyledons</taxon>
        <taxon>Gunneridae</taxon>
        <taxon>Pentapetalae</taxon>
        <taxon>rosids</taxon>
        <taxon>malvids</taxon>
        <taxon>Malvales</taxon>
        <taxon>Dipterocarpaceae</taxon>
        <taxon>Rubroshorea</taxon>
    </lineage>
</organism>
<dbReference type="Proteomes" id="UP001054252">
    <property type="component" value="Unassembled WGS sequence"/>
</dbReference>
<accession>A0AAV5KUX5</accession>
<evidence type="ECO:0000313" key="2">
    <source>
        <dbReference type="Proteomes" id="UP001054252"/>
    </source>
</evidence>
<gene>
    <name evidence="1" type="ORF">SLEP1_g37451</name>
</gene>